<accession>A0A645EM82</accession>
<proteinExistence type="predicted"/>
<dbReference type="EMBL" id="VSSQ01048423">
    <property type="protein sequence ID" value="MPN02470.1"/>
    <property type="molecule type" value="Genomic_DNA"/>
</dbReference>
<comment type="caution">
    <text evidence="1">The sequence shown here is derived from an EMBL/GenBank/DDBJ whole genome shotgun (WGS) entry which is preliminary data.</text>
</comment>
<gene>
    <name evidence="1" type="ORF">SDC9_149686</name>
</gene>
<reference evidence="1" key="1">
    <citation type="submission" date="2019-08" db="EMBL/GenBank/DDBJ databases">
        <authorList>
            <person name="Kucharzyk K."/>
            <person name="Murdoch R.W."/>
            <person name="Higgins S."/>
            <person name="Loffler F."/>
        </authorList>
    </citation>
    <scope>NUCLEOTIDE SEQUENCE</scope>
</reference>
<evidence type="ECO:0000313" key="1">
    <source>
        <dbReference type="EMBL" id="MPN02470.1"/>
    </source>
</evidence>
<protein>
    <submittedName>
        <fullName evidence="1">Uncharacterized protein</fullName>
    </submittedName>
</protein>
<name>A0A645EM82_9ZZZZ</name>
<organism evidence="1">
    <name type="scientific">bioreactor metagenome</name>
    <dbReference type="NCBI Taxonomy" id="1076179"/>
    <lineage>
        <taxon>unclassified sequences</taxon>
        <taxon>metagenomes</taxon>
        <taxon>ecological metagenomes</taxon>
    </lineage>
</organism>
<sequence>MKDLNFLCQQFLIRAVREDIPDQQQGIHWSADDAFLQIRFQLEVQRYVFPKWRSKNSFEYLRVVKNGRIQTVRSYDELFLRQGIFLCRN</sequence>
<dbReference type="AlphaFoldDB" id="A0A645EM82"/>